<dbReference type="EMBL" id="AP027735">
    <property type="protein sequence ID" value="BDZ59869.1"/>
    <property type="molecule type" value="Genomic_DNA"/>
</dbReference>
<organism evidence="1">
    <name type="scientific">Barrientosiimonas endolithica</name>
    <dbReference type="NCBI Taxonomy" id="1535208"/>
    <lineage>
        <taxon>Bacteria</taxon>
        <taxon>Bacillati</taxon>
        <taxon>Actinomycetota</taxon>
        <taxon>Actinomycetes</taxon>
        <taxon>Micrococcales</taxon>
        <taxon>Dermacoccaceae</taxon>
        <taxon>Barrientosiimonas</taxon>
    </lineage>
</organism>
<name>A0ABM8HFR8_9MICO</name>
<dbReference type="RefSeq" id="WP_350227183.1">
    <property type="nucleotide sequence ID" value="NZ_AP027735.1"/>
</dbReference>
<reference evidence="1" key="1">
    <citation type="journal article" date="2014" name="Int. J. Syst. Evol. Microbiol.">
        <title>Complete genome of a new Firmicutes species belonging to the dominant human colonic microbiota ('Ruminococcus bicirculans') reveals two chromosomes and a selective capacity to utilize plant glucans.</title>
        <authorList>
            <consortium name="NISC Comparative Sequencing Program"/>
            <person name="Wegmann U."/>
            <person name="Louis P."/>
            <person name="Goesmann A."/>
            <person name="Henrissat B."/>
            <person name="Duncan S.H."/>
            <person name="Flint H.J."/>
        </authorList>
    </citation>
    <scope>NUCLEOTIDE SEQUENCE</scope>
    <source>
        <strain evidence="1">NBRC 110608</strain>
    </source>
</reference>
<evidence type="ECO:0000313" key="1">
    <source>
        <dbReference type="EMBL" id="BDZ59869.1"/>
    </source>
</evidence>
<reference evidence="1" key="2">
    <citation type="submission" date="2023-02" db="EMBL/GenBank/DDBJ databases">
        <authorList>
            <person name="Sun Q."/>
            <person name="Mori K."/>
        </authorList>
    </citation>
    <scope>NUCLEOTIDE SEQUENCE</scope>
    <source>
        <strain evidence="1">NBRC 110608</strain>
    </source>
</reference>
<protein>
    <submittedName>
        <fullName evidence="1">Uncharacterized protein</fullName>
    </submittedName>
</protein>
<proteinExistence type="predicted"/>
<sequence length="44" mass="4849">MTAVRISGTVHDFMLLDALRDTPATNVARKLAVDAVREALQPQR</sequence>
<accession>A0ABM8HFR8</accession>
<gene>
    <name evidence="1" type="ORF">GCM10025872_35260</name>
</gene>